<evidence type="ECO:0000313" key="8">
    <source>
        <dbReference type="EMBL" id="QPK79494.1"/>
    </source>
</evidence>
<evidence type="ECO:0000259" key="7">
    <source>
        <dbReference type="Pfam" id="PF02687"/>
    </source>
</evidence>
<keyword evidence="9" id="KW-1185">Reference proteome</keyword>
<dbReference type="KEGG" id="cliz:G7Y31_01930"/>
<evidence type="ECO:0000256" key="3">
    <source>
        <dbReference type="ARBA" id="ARBA00022692"/>
    </source>
</evidence>
<dbReference type="GO" id="GO:0005886">
    <property type="term" value="C:plasma membrane"/>
    <property type="evidence" value="ECO:0007669"/>
    <property type="project" value="UniProtKB-SubCell"/>
</dbReference>
<feature type="transmembrane region" description="Helical" evidence="6">
    <location>
        <begin position="205"/>
        <end position="228"/>
    </location>
</feature>
<dbReference type="AlphaFoldDB" id="A0A7T0KG39"/>
<organism evidence="8 9">
    <name type="scientific">Corynebacterium lizhenjunii</name>
    <dbReference type="NCBI Taxonomy" id="2709394"/>
    <lineage>
        <taxon>Bacteria</taxon>
        <taxon>Bacillati</taxon>
        <taxon>Actinomycetota</taxon>
        <taxon>Actinomycetes</taxon>
        <taxon>Mycobacteriales</taxon>
        <taxon>Corynebacteriaceae</taxon>
        <taxon>Corynebacterium</taxon>
    </lineage>
</organism>
<evidence type="ECO:0000313" key="9">
    <source>
        <dbReference type="Proteomes" id="UP000594681"/>
    </source>
</evidence>
<evidence type="ECO:0000256" key="1">
    <source>
        <dbReference type="ARBA" id="ARBA00004651"/>
    </source>
</evidence>
<dbReference type="RefSeq" id="WP_165008738.1">
    <property type="nucleotide sequence ID" value="NZ_CP064954.1"/>
</dbReference>
<feature type="transmembrane region" description="Helical" evidence="6">
    <location>
        <begin position="162"/>
        <end position="184"/>
    </location>
</feature>
<proteinExistence type="predicted"/>
<sequence>MLELALRGRTGVVSALAVLSMAVCSAIAFLVAGGTWMFWQRAQHVEDASPALHEYLERYGGVLDFWLYLAVFACAFLVPAVFNLTAQSAVLGASGRERRLATLRLLGLSSRQVVRLAVVETAVQSVVGIGLGCAASALAAPLFTHLSFQDRPIRLSEILLPWWGYLAVAGVLFALSLAAAFAGMQRVRVSPLGVARREMPKALRWWRLAAFVAAVAVGGVVLSGFSITGETIGVLFMLGILATLVLLINLVAPFLLQAGAYLAALLPGTAHLVACQRIGANARVAWRRVGAIAFFGFLAGYLVAAPLGEDGLTLAMREEATTLIIFTDVSTGALLTLAFGFILAAMSIFLGQVSAVYEDANLHRSLSLMGLPRGFLTRVSALEVMGPAIALSLFGFAFGALMVTVMFDNAGDIDLGHRIATALSILAVGWVVSAGAVLAAEPLRSRVLRQGVRRE</sequence>
<keyword evidence="5 6" id="KW-0472">Membrane</keyword>
<evidence type="ECO:0000256" key="4">
    <source>
        <dbReference type="ARBA" id="ARBA00022989"/>
    </source>
</evidence>
<feature type="transmembrane region" description="Helical" evidence="6">
    <location>
        <begin position="388"/>
        <end position="407"/>
    </location>
</feature>
<protein>
    <submittedName>
        <fullName evidence="8">ABC transporter permease</fullName>
    </submittedName>
</protein>
<gene>
    <name evidence="8" type="ORF">G7Y31_01930</name>
</gene>
<feature type="transmembrane region" description="Helical" evidence="6">
    <location>
        <begin position="234"/>
        <end position="264"/>
    </location>
</feature>
<feature type="transmembrane region" description="Helical" evidence="6">
    <location>
        <begin position="113"/>
        <end position="142"/>
    </location>
</feature>
<feature type="transmembrane region" description="Helical" evidence="6">
    <location>
        <begin position="285"/>
        <end position="304"/>
    </location>
</feature>
<keyword evidence="4 6" id="KW-1133">Transmembrane helix</keyword>
<accession>A0A7T0KG39</accession>
<evidence type="ECO:0000256" key="2">
    <source>
        <dbReference type="ARBA" id="ARBA00022475"/>
    </source>
</evidence>
<feature type="transmembrane region" description="Helical" evidence="6">
    <location>
        <begin position="419"/>
        <end position="440"/>
    </location>
</feature>
<feature type="transmembrane region" description="Helical" evidence="6">
    <location>
        <begin position="324"/>
        <end position="350"/>
    </location>
</feature>
<feature type="transmembrane region" description="Helical" evidence="6">
    <location>
        <begin position="65"/>
        <end position="92"/>
    </location>
</feature>
<dbReference type="EMBL" id="CP064954">
    <property type="protein sequence ID" value="QPK79494.1"/>
    <property type="molecule type" value="Genomic_DNA"/>
</dbReference>
<feature type="transmembrane region" description="Helical" evidence="6">
    <location>
        <begin position="12"/>
        <end position="39"/>
    </location>
</feature>
<feature type="domain" description="ABC3 transporter permease C-terminal" evidence="7">
    <location>
        <begin position="71"/>
        <end position="186"/>
    </location>
</feature>
<name>A0A7T0KG39_9CORY</name>
<dbReference type="InterPro" id="IPR003838">
    <property type="entry name" value="ABC3_permease_C"/>
</dbReference>
<evidence type="ECO:0000256" key="5">
    <source>
        <dbReference type="ARBA" id="ARBA00023136"/>
    </source>
</evidence>
<keyword evidence="3 6" id="KW-0812">Transmembrane</keyword>
<keyword evidence="2" id="KW-1003">Cell membrane</keyword>
<reference evidence="8 9" key="1">
    <citation type="submission" date="2020-11" db="EMBL/GenBank/DDBJ databases">
        <title>Corynebacterium sp. ZJ-599.</title>
        <authorList>
            <person name="Zhou J."/>
        </authorList>
    </citation>
    <scope>NUCLEOTIDE SEQUENCE [LARGE SCALE GENOMIC DNA]</scope>
    <source>
        <strain evidence="8 9">ZJ-599</strain>
    </source>
</reference>
<dbReference type="Proteomes" id="UP000594681">
    <property type="component" value="Chromosome"/>
</dbReference>
<evidence type="ECO:0000256" key="6">
    <source>
        <dbReference type="SAM" id="Phobius"/>
    </source>
</evidence>
<comment type="subcellular location">
    <subcellularLocation>
        <location evidence="1">Cell membrane</location>
        <topology evidence="1">Multi-pass membrane protein</topology>
    </subcellularLocation>
</comment>
<dbReference type="Pfam" id="PF02687">
    <property type="entry name" value="FtsX"/>
    <property type="match status" value="1"/>
</dbReference>